<dbReference type="Proteomes" id="UP001596114">
    <property type="component" value="Unassembled WGS sequence"/>
</dbReference>
<comment type="caution">
    <text evidence="3">The sequence shown here is derived from an EMBL/GenBank/DDBJ whole genome shotgun (WGS) entry which is preliminary data.</text>
</comment>
<feature type="region of interest" description="Disordered" evidence="1">
    <location>
        <begin position="61"/>
        <end position="92"/>
    </location>
</feature>
<dbReference type="InterPro" id="IPR041694">
    <property type="entry name" value="ADH_N_2"/>
</dbReference>
<organism evidence="3 4">
    <name type="scientific">Rhodanobacter ginsengisoli</name>
    <dbReference type="NCBI Taxonomy" id="418646"/>
    <lineage>
        <taxon>Bacteria</taxon>
        <taxon>Pseudomonadati</taxon>
        <taxon>Pseudomonadota</taxon>
        <taxon>Gammaproteobacteria</taxon>
        <taxon>Lysobacterales</taxon>
        <taxon>Rhodanobacteraceae</taxon>
        <taxon>Rhodanobacter</taxon>
    </lineage>
</organism>
<gene>
    <name evidence="3" type="ORF">ACFPPA_17585</name>
</gene>
<proteinExistence type="predicted"/>
<dbReference type="Pfam" id="PF16884">
    <property type="entry name" value="ADH_N_2"/>
    <property type="match status" value="1"/>
</dbReference>
<dbReference type="RefSeq" id="WP_377322290.1">
    <property type="nucleotide sequence ID" value="NZ_JBHSNF010000005.1"/>
</dbReference>
<dbReference type="EMBL" id="JBHSNF010000005">
    <property type="protein sequence ID" value="MFC5527559.1"/>
    <property type="molecule type" value="Genomic_DNA"/>
</dbReference>
<dbReference type="Gene3D" id="3.90.180.10">
    <property type="entry name" value="Medium-chain alcohol dehydrogenases, catalytic domain"/>
    <property type="match status" value="1"/>
</dbReference>
<dbReference type="SUPFAM" id="SSF50129">
    <property type="entry name" value="GroES-like"/>
    <property type="match status" value="1"/>
</dbReference>
<evidence type="ECO:0000259" key="2">
    <source>
        <dbReference type="Pfam" id="PF16884"/>
    </source>
</evidence>
<sequence length="118" mass="12446">MPQNDTISRRILHAARPRGLPAPQDLRLDRVPIPSPGQGRVLLRTLHLSLDPCMGNLMNEAGTSHAPAMSPGETAQPSLGPGGLGMPGFTARRSAAGAPQSLRALLCCEYNACQRPST</sequence>
<keyword evidence="4" id="KW-1185">Reference proteome</keyword>
<feature type="domain" description="Oxidoreductase N-terminal" evidence="2">
    <location>
        <begin position="9"/>
        <end position="70"/>
    </location>
</feature>
<evidence type="ECO:0000313" key="3">
    <source>
        <dbReference type="EMBL" id="MFC5527559.1"/>
    </source>
</evidence>
<protein>
    <recommendedName>
        <fullName evidence="2">Oxidoreductase N-terminal domain-containing protein</fullName>
    </recommendedName>
</protein>
<accession>A0ABW0QXI0</accession>
<reference evidence="4" key="1">
    <citation type="journal article" date="2019" name="Int. J. Syst. Evol. Microbiol.">
        <title>The Global Catalogue of Microorganisms (GCM) 10K type strain sequencing project: providing services to taxonomists for standard genome sequencing and annotation.</title>
        <authorList>
            <consortium name="The Broad Institute Genomics Platform"/>
            <consortium name="The Broad Institute Genome Sequencing Center for Infectious Disease"/>
            <person name="Wu L."/>
            <person name="Ma J."/>
        </authorList>
    </citation>
    <scope>NUCLEOTIDE SEQUENCE [LARGE SCALE GENOMIC DNA]</scope>
    <source>
        <strain evidence="4">CGMCC 1.16619</strain>
    </source>
</reference>
<dbReference type="InterPro" id="IPR011032">
    <property type="entry name" value="GroES-like_sf"/>
</dbReference>
<evidence type="ECO:0000256" key="1">
    <source>
        <dbReference type="SAM" id="MobiDB-lite"/>
    </source>
</evidence>
<evidence type="ECO:0000313" key="4">
    <source>
        <dbReference type="Proteomes" id="UP001596114"/>
    </source>
</evidence>
<name>A0ABW0QXI0_9GAMM</name>